<feature type="domain" description="B30.2/SPRY" evidence="10">
    <location>
        <begin position="347"/>
        <end position="544"/>
    </location>
</feature>
<evidence type="ECO:0000256" key="1">
    <source>
        <dbReference type="ARBA" id="ARBA00022588"/>
    </source>
</evidence>
<dbReference type="Pfam" id="PF13445">
    <property type="entry name" value="zf-RING_UBOX"/>
    <property type="match status" value="1"/>
</dbReference>
<dbReference type="InterPro" id="IPR013083">
    <property type="entry name" value="Znf_RING/FYVE/PHD"/>
</dbReference>
<dbReference type="CDD" id="cd13733">
    <property type="entry name" value="SPRY_PRY_C-I_1"/>
    <property type="match status" value="1"/>
</dbReference>
<dbReference type="Gene3D" id="3.30.160.60">
    <property type="entry name" value="Classic Zinc Finger"/>
    <property type="match status" value="1"/>
</dbReference>
<keyword evidence="4" id="KW-0862">Zinc</keyword>
<dbReference type="GO" id="GO:0005737">
    <property type="term" value="C:cytoplasm"/>
    <property type="evidence" value="ECO:0007669"/>
    <property type="project" value="UniProtKB-ARBA"/>
</dbReference>
<dbReference type="SMART" id="SM00336">
    <property type="entry name" value="BBOX"/>
    <property type="match status" value="1"/>
</dbReference>
<keyword evidence="1" id="KW-0399">Innate immunity</keyword>
<organism evidence="11 12">
    <name type="scientific">Sphaeramia orbicularis</name>
    <name type="common">orbiculate cardinalfish</name>
    <dbReference type="NCBI Taxonomy" id="375764"/>
    <lineage>
        <taxon>Eukaryota</taxon>
        <taxon>Metazoa</taxon>
        <taxon>Chordata</taxon>
        <taxon>Craniata</taxon>
        <taxon>Vertebrata</taxon>
        <taxon>Euteleostomi</taxon>
        <taxon>Actinopterygii</taxon>
        <taxon>Neopterygii</taxon>
        <taxon>Teleostei</taxon>
        <taxon>Neoteleostei</taxon>
        <taxon>Acanthomorphata</taxon>
        <taxon>Gobiaria</taxon>
        <taxon>Kurtiformes</taxon>
        <taxon>Apogonoidei</taxon>
        <taxon>Apogonidae</taxon>
        <taxon>Apogoninae</taxon>
        <taxon>Sphaeramia</taxon>
    </lineage>
</organism>
<keyword evidence="3 6" id="KW-0863">Zinc-finger</keyword>
<dbReference type="Pfam" id="PF25600">
    <property type="entry name" value="TRIM_CC"/>
    <property type="match status" value="1"/>
</dbReference>
<dbReference type="Ensembl" id="ENSSORT00005016843.1">
    <property type="protein sequence ID" value="ENSSORP00005016335.1"/>
    <property type="gene ID" value="ENSSORG00005008286.1"/>
</dbReference>
<dbReference type="OrthoDB" id="342730at2759"/>
<dbReference type="InterPro" id="IPR006574">
    <property type="entry name" value="PRY"/>
</dbReference>
<dbReference type="InterPro" id="IPR000315">
    <property type="entry name" value="Znf_B-box"/>
</dbReference>
<dbReference type="SMART" id="SM00184">
    <property type="entry name" value="RING"/>
    <property type="match status" value="1"/>
</dbReference>
<dbReference type="GeneID" id="115438777"/>
<dbReference type="InterPro" id="IPR051051">
    <property type="entry name" value="E3_ubiq-ligase_TRIM/RNF"/>
</dbReference>
<name>A0A672ZGZ5_9TELE</name>
<evidence type="ECO:0000259" key="10">
    <source>
        <dbReference type="PROSITE" id="PS50188"/>
    </source>
</evidence>
<proteinExistence type="predicted"/>
<feature type="domain" description="B box-type" evidence="9">
    <location>
        <begin position="148"/>
        <end position="188"/>
    </location>
</feature>
<dbReference type="InterPro" id="IPR058030">
    <property type="entry name" value="TRIM8/14/16/25/29/45/65_CC"/>
</dbReference>
<evidence type="ECO:0000259" key="8">
    <source>
        <dbReference type="PROSITE" id="PS50089"/>
    </source>
</evidence>
<dbReference type="FunFam" id="2.60.120.920:FF:000004">
    <property type="entry name" value="Butyrophilin subfamily 1 member A1"/>
    <property type="match status" value="1"/>
</dbReference>
<dbReference type="PANTHER" id="PTHR25465">
    <property type="entry name" value="B-BOX DOMAIN CONTAINING"/>
    <property type="match status" value="1"/>
</dbReference>
<evidence type="ECO:0000256" key="7">
    <source>
        <dbReference type="SAM" id="Coils"/>
    </source>
</evidence>
<dbReference type="PANTHER" id="PTHR25465:SF32">
    <property type="entry name" value="BLOODTHIRSTY-RELATED GENE FAMILY, MEMBER 16 ISOFORM X1-RELATED"/>
    <property type="match status" value="1"/>
</dbReference>
<evidence type="ECO:0000313" key="12">
    <source>
        <dbReference type="Proteomes" id="UP000472271"/>
    </source>
</evidence>
<dbReference type="PROSITE" id="PS00518">
    <property type="entry name" value="ZF_RING_1"/>
    <property type="match status" value="1"/>
</dbReference>
<dbReference type="Proteomes" id="UP000472271">
    <property type="component" value="Chromosome 1"/>
</dbReference>
<reference evidence="11" key="2">
    <citation type="submission" date="2025-08" db="UniProtKB">
        <authorList>
            <consortium name="Ensembl"/>
        </authorList>
    </citation>
    <scope>IDENTIFICATION</scope>
</reference>
<gene>
    <name evidence="11" type="primary">LOC115438777</name>
</gene>
<protein>
    <submittedName>
        <fullName evidence="11">E3 ubiquitin-protein ligase TRIM39-like</fullName>
    </submittedName>
</protein>
<evidence type="ECO:0000259" key="9">
    <source>
        <dbReference type="PROSITE" id="PS50119"/>
    </source>
</evidence>
<dbReference type="PROSITE" id="PS50089">
    <property type="entry name" value="ZF_RING_2"/>
    <property type="match status" value="1"/>
</dbReference>
<dbReference type="SUPFAM" id="SSF49899">
    <property type="entry name" value="Concanavalin A-like lectins/glucanases"/>
    <property type="match status" value="1"/>
</dbReference>
<evidence type="ECO:0000256" key="2">
    <source>
        <dbReference type="ARBA" id="ARBA00022723"/>
    </source>
</evidence>
<dbReference type="Gene3D" id="2.60.120.920">
    <property type="match status" value="1"/>
</dbReference>
<dbReference type="InterPro" id="IPR013320">
    <property type="entry name" value="ConA-like_dom_sf"/>
</dbReference>
<accession>A0A672ZGZ5</accession>
<keyword evidence="12" id="KW-1185">Reference proteome</keyword>
<dbReference type="InParanoid" id="A0A672ZGZ5"/>
<dbReference type="InterPro" id="IPR003877">
    <property type="entry name" value="SPRY_dom"/>
</dbReference>
<keyword evidence="5" id="KW-0391">Immunity</keyword>
<evidence type="ECO:0000256" key="4">
    <source>
        <dbReference type="ARBA" id="ARBA00022833"/>
    </source>
</evidence>
<sequence>MAAASCLLSEDQFLCPICMDVFTNPVTIPCGHNFCKNCVTTHFDITTPWKCPLCQEVFLQRPELRVNTFISEMVVQFREEAQQMMSSSSEQQAAKPGDVLCNFCTGTNRKALKSCLVCLASYCETHLEHHLTVSALKTHPLINPTENLEDKICTEHKKPYEFFCKTDKACVCILCTYSDHKTHEIIPLTEKYEENNVQLGTEEAKIQQMIKERQLKVQEIQHSVELSKDSAQRNITKSVEVFTALTESVQRNLDKVIEDIEDKQTTTEKQAEDFIKELKREISELEKRSTEVELLSHAVTDLHLFHSLPFLKDTSPLKDWTEISLQPPTYEISVVTTAIQLQEELSQEISALAKAELEIVQQFAVDVTLDPDTAHPHITLSDDEKQAMPSDVKKALQDNPERFSVNPCVLGKQSFSSGRFYFEVQVKGKTEWDLGVVRESIDRKADVPLSPEDGYWTIWLRKRNRFRALDETPVNLPLKCRPQKVGVFVDYEEGLVSFYDVGSSALIYSFIGCRFNDKLLPYFNPGLSDGGKNAAPLIITSVRHNM</sequence>
<dbReference type="Pfam" id="PF13765">
    <property type="entry name" value="PRY"/>
    <property type="match status" value="1"/>
</dbReference>
<dbReference type="SUPFAM" id="SSF57845">
    <property type="entry name" value="B-box zinc-binding domain"/>
    <property type="match status" value="1"/>
</dbReference>
<dbReference type="InterPro" id="IPR001870">
    <property type="entry name" value="B30.2/SPRY"/>
</dbReference>
<dbReference type="InterPro" id="IPR001841">
    <property type="entry name" value="Znf_RING"/>
</dbReference>
<dbReference type="CDD" id="cd19769">
    <property type="entry name" value="Bbox2_TRIM16-like"/>
    <property type="match status" value="1"/>
</dbReference>
<dbReference type="Gene3D" id="4.10.830.40">
    <property type="match status" value="1"/>
</dbReference>
<dbReference type="RefSeq" id="XP_030018511.1">
    <property type="nucleotide sequence ID" value="XM_030162651.1"/>
</dbReference>
<dbReference type="InterPro" id="IPR043136">
    <property type="entry name" value="B30.2/SPRY_sf"/>
</dbReference>
<dbReference type="AlphaFoldDB" id="A0A672ZGZ5"/>
<evidence type="ECO:0000256" key="5">
    <source>
        <dbReference type="ARBA" id="ARBA00022859"/>
    </source>
</evidence>
<dbReference type="InterPro" id="IPR003879">
    <property type="entry name" value="Butyrophylin_SPRY"/>
</dbReference>
<reference evidence="11" key="3">
    <citation type="submission" date="2025-09" db="UniProtKB">
        <authorList>
            <consortium name="Ensembl"/>
        </authorList>
    </citation>
    <scope>IDENTIFICATION</scope>
</reference>
<feature type="coiled-coil region" evidence="7">
    <location>
        <begin position="257"/>
        <end position="295"/>
    </location>
</feature>
<reference evidence="11" key="1">
    <citation type="submission" date="2019-06" db="EMBL/GenBank/DDBJ databases">
        <authorList>
            <consortium name="Wellcome Sanger Institute Data Sharing"/>
        </authorList>
    </citation>
    <scope>NUCLEOTIDE SEQUENCE [LARGE SCALE GENOMIC DNA]</scope>
</reference>
<dbReference type="GO" id="GO:0008270">
    <property type="term" value="F:zinc ion binding"/>
    <property type="evidence" value="ECO:0007669"/>
    <property type="project" value="UniProtKB-KW"/>
</dbReference>
<dbReference type="InterPro" id="IPR017907">
    <property type="entry name" value="Znf_RING_CS"/>
</dbReference>
<feature type="domain" description="RING-type" evidence="8">
    <location>
        <begin position="15"/>
        <end position="55"/>
    </location>
</feature>
<dbReference type="SMART" id="SM00589">
    <property type="entry name" value="PRY"/>
    <property type="match status" value="1"/>
</dbReference>
<evidence type="ECO:0000256" key="3">
    <source>
        <dbReference type="ARBA" id="ARBA00022771"/>
    </source>
</evidence>
<evidence type="ECO:0000313" key="11">
    <source>
        <dbReference type="Ensembl" id="ENSSORP00005016335.1"/>
    </source>
</evidence>
<dbReference type="PRINTS" id="PR01407">
    <property type="entry name" value="BUTYPHLNCDUF"/>
</dbReference>
<keyword evidence="2" id="KW-0479">Metal-binding</keyword>
<dbReference type="Pfam" id="PF00643">
    <property type="entry name" value="zf-B_box"/>
    <property type="match status" value="1"/>
</dbReference>
<dbReference type="Pfam" id="PF00622">
    <property type="entry name" value="SPRY"/>
    <property type="match status" value="1"/>
</dbReference>
<evidence type="ECO:0000256" key="6">
    <source>
        <dbReference type="PROSITE-ProRule" id="PRU00024"/>
    </source>
</evidence>
<dbReference type="PROSITE" id="PS50119">
    <property type="entry name" value="ZF_BBOX"/>
    <property type="match status" value="1"/>
</dbReference>
<dbReference type="SMART" id="SM00449">
    <property type="entry name" value="SPRY"/>
    <property type="match status" value="1"/>
</dbReference>
<keyword evidence="7" id="KW-0175">Coiled coil</keyword>
<dbReference type="SUPFAM" id="SSF57850">
    <property type="entry name" value="RING/U-box"/>
    <property type="match status" value="1"/>
</dbReference>
<dbReference type="Gene3D" id="3.30.40.10">
    <property type="entry name" value="Zinc/RING finger domain, C3HC4 (zinc finger)"/>
    <property type="match status" value="1"/>
</dbReference>
<dbReference type="PROSITE" id="PS50188">
    <property type="entry name" value="B302_SPRY"/>
    <property type="match status" value="1"/>
</dbReference>
<dbReference type="InterPro" id="IPR027370">
    <property type="entry name" value="Znf-RING_euk"/>
</dbReference>
<dbReference type="GO" id="GO:0045087">
    <property type="term" value="P:innate immune response"/>
    <property type="evidence" value="ECO:0007669"/>
    <property type="project" value="UniProtKB-KW"/>
</dbReference>